<proteinExistence type="predicted"/>
<reference evidence="1" key="2">
    <citation type="journal article" date="2022" name="New Phytol.">
        <title>Evolutionary transition to the ectomycorrhizal habit in the genomes of a hyperdiverse lineage of mushroom-forming fungi.</title>
        <authorList>
            <person name="Looney B."/>
            <person name="Miyauchi S."/>
            <person name="Morin E."/>
            <person name="Drula E."/>
            <person name="Courty P.E."/>
            <person name="Kohler A."/>
            <person name="Kuo A."/>
            <person name="LaButti K."/>
            <person name="Pangilinan J."/>
            <person name="Lipzen A."/>
            <person name="Riley R."/>
            <person name="Andreopoulos W."/>
            <person name="He G."/>
            <person name="Johnson J."/>
            <person name="Nolan M."/>
            <person name="Tritt A."/>
            <person name="Barry K.W."/>
            <person name="Grigoriev I.V."/>
            <person name="Nagy L.G."/>
            <person name="Hibbett D."/>
            <person name="Henrissat B."/>
            <person name="Matheny P.B."/>
            <person name="Labbe J."/>
            <person name="Martin F.M."/>
        </authorList>
    </citation>
    <scope>NUCLEOTIDE SEQUENCE</scope>
    <source>
        <strain evidence="1">FP105234-sp</strain>
    </source>
</reference>
<evidence type="ECO:0000313" key="2">
    <source>
        <dbReference type="Proteomes" id="UP000814033"/>
    </source>
</evidence>
<gene>
    <name evidence="1" type="ORF">FA95DRAFT_1527715</name>
</gene>
<dbReference type="EMBL" id="MU276203">
    <property type="protein sequence ID" value="KAI0040358.1"/>
    <property type="molecule type" value="Genomic_DNA"/>
</dbReference>
<evidence type="ECO:0000313" key="1">
    <source>
        <dbReference type="EMBL" id="KAI0040358.1"/>
    </source>
</evidence>
<protein>
    <submittedName>
        <fullName evidence="1">Uncharacterized protein</fullName>
    </submittedName>
</protein>
<name>A0ACB8R9V8_9AGAM</name>
<keyword evidence="2" id="KW-1185">Reference proteome</keyword>
<accession>A0ACB8R9V8</accession>
<comment type="caution">
    <text evidence="1">The sequence shown here is derived from an EMBL/GenBank/DDBJ whole genome shotgun (WGS) entry which is preliminary data.</text>
</comment>
<dbReference type="Proteomes" id="UP000814033">
    <property type="component" value="Unassembled WGS sequence"/>
</dbReference>
<reference evidence="1" key="1">
    <citation type="submission" date="2021-02" db="EMBL/GenBank/DDBJ databases">
        <authorList>
            <consortium name="DOE Joint Genome Institute"/>
            <person name="Ahrendt S."/>
            <person name="Looney B.P."/>
            <person name="Miyauchi S."/>
            <person name="Morin E."/>
            <person name="Drula E."/>
            <person name="Courty P.E."/>
            <person name="Chicoki N."/>
            <person name="Fauchery L."/>
            <person name="Kohler A."/>
            <person name="Kuo A."/>
            <person name="Labutti K."/>
            <person name="Pangilinan J."/>
            <person name="Lipzen A."/>
            <person name="Riley R."/>
            <person name="Andreopoulos W."/>
            <person name="He G."/>
            <person name="Johnson J."/>
            <person name="Barry K.W."/>
            <person name="Grigoriev I.V."/>
            <person name="Nagy L."/>
            <person name="Hibbett D."/>
            <person name="Henrissat B."/>
            <person name="Matheny P.B."/>
            <person name="Labbe J."/>
            <person name="Martin F."/>
        </authorList>
    </citation>
    <scope>NUCLEOTIDE SEQUENCE</scope>
    <source>
        <strain evidence="1">FP105234-sp</strain>
    </source>
</reference>
<sequence length="253" mass="27205">MKVLLTGATGSAGLPMLRMLLADPTVDAVTVAARRPLPDWVNLPPSGATTHPKLTVIPDFNFLKYSPEAQATVAAHDACIWALGKSQVGFNEEQYTEFTYTYVVKLLDALKTQGAGTPEHPYRVVFVSGQGADSTEKSSVLFGRVKGRTENAILSAAHASNGTIKATILRPAYFHPESGDASHQRSTLLRAADLTLGKVLKAVMPSTAISVKNLAQFAIGAAKGKWEEQGELFENTEMLRLVREAGRVGKDEL</sequence>
<organism evidence="1 2">
    <name type="scientific">Auriscalpium vulgare</name>
    <dbReference type="NCBI Taxonomy" id="40419"/>
    <lineage>
        <taxon>Eukaryota</taxon>
        <taxon>Fungi</taxon>
        <taxon>Dikarya</taxon>
        <taxon>Basidiomycota</taxon>
        <taxon>Agaricomycotina</taxon>
        <taxon>Agaricomycetes</taxon>
        <taxon>Russulales</taxon>
        <taxon>Auriscalpiaceae</taxon>
        <taxon>Auriscalpium</taxon>
    </lineage>
</organism>